<keyword evidence="2" id="KW-1185">Reference proteome</keyword>
<dbReference type="STRING" id="389348.PNK_2082"/>
<dbReference type="KEGG" id="pnl:PNK_2082"/>
<dbReference type="RefSeq" id="WP_059061907.1">
    <property type="nucleotide sequence ID" value="NZ_LN879502.1"/>
</dbReference>
<organism evidence="1 2">
    <name type="scientific">Candidatus Protochlamydia naegleriophila</name>
    <dbReference type="NCBI Taxonomy" id="389348"/>
    <lineage>
        <taxon>Bacteria</taxon>
        <taxon>Pseudomonadati</taxon>
        <taxon>Chlamydiota</taxon>
        <taxon>Chlamydiia</taxon>
        <taxon>Parachlamydiales</taxon>
        <taxon>Parachlamydiaceae</taxon>
        <taxon>Candidatus Protochlamydia</taxon>
    </lineage>
</organism>
<dbReference type="EMBL" id="LN879502">
    <property type="protein sequence ID" value="CUI17686.1"/>
    <property type="molecule type" value="Genomic_DNA"/>
</dbReference>
<protein>
    <submittedName>
        <fullName evidence="1">Uncharacterized protein</fullName>
    </submittedName>
</protein>
<reference evidence="2" key="1">
    <citation type="submission" date="2015-09" db="EMBL/GenBank/DDBJ databases">
        <authorList>
            <person name="Bertelli C."/>
        </authorList>
    </citation>
    <scope>NUCLEOTIDE SEQUENCE [LARGE SCALE GENOMIC DNA]</scope>
    <source>
        <strain evidence="2">KNic</strain>
    </source>
</reference>
<evidence type="ECO:0000313" key="2">
    <source>
        <dbReference type="Proteomes" id="UP000069902"/>
    </source>
</evidence>
<dbReference type="PATRIC" id="fig|389348.3.peg.2339"/>
<accession>A0A0U5JIQ8</accession>
<dbReference type="InParanoid" id="A0A0U5JIQ8"/>
<sequence length="520" mass="60018">MMISFTQTMDDYFNCEAGRYLSNFHSFEQSLISNRESFPFLCTLFNEMLGKTKVFIANAKPYLVATAQKNAVKSIRHVVAVRELERKANAIMGRICPATQSALLPNLPLFFLSECQETIVAHLKSANRLPFYSINALIEYHAEIESELEGEIEDLYQATVKLRFAYHLLADRLDEDDLLEKSELELCFGGSSEFKGALSYAKILHELYLSASLERKELFKFLLDRIMWVKATALKTCFFLTMEKNNSLDAQQTYFADLLDVLEQRKPVEDFYRFYQLATFECPVVEWVILNEICHDVLDMIKGIAKGDKGIFCAGTKDHFVLAQVERSEEDEIVYTLFNTGEGSDLFMRLSGALETFVRPVRFRGLSRDVFTYDFIEKLLKFSIDKETTIESFYAFHLERFKEVGYIDCESAELIRSTPLGTCAYNTFDAWIDSYLTPSEIIKKEKTKVQTALEKQNQVIDFLQKKVWKSADSSESDYLLKKALQLKDLYEIYQAKLADGSQLKELEQRRTTIQAFEQSK</sequence>
<gene>
    <name evidence="1" type="ORF">PNK_2082</name>
</gene>
<name>A0A0U5JIQ8_9BACT</name>
<evidence type="ECO:0000313" key="1">
    <source>
        <dbReference type="EMBL" id="CUI17686.1"/>
    </source>
</evidence>
<dbReference type="AlphaFoldDB" id="A0A0U5JIQ8"/>
<proteinExistence type="predicted"/>
<dbReference type="Proteomes" id="UP000069902">
    <property type="component" value="Chromosome cPNK"/>
</dbReference>